<protein>
    <recommendedName>
        <fullName evidence="1">DUF7809 domain-containing protein</fullName>
    </recommendedName>
</protein>
<evidence type="ECO:0000313" key="2">
    <source>
        <dbReference type="EMBL" id="EGT31501.1"/>
    </source>
</evidence>
<dbReference type="AlphaFoldDB" id="G0NHV9"/>
<dbReference type="HOGENOM" id="CLU_284448_0_0_1"/>
<accession>G0NHV9</accession>
<sequence length="936" mass="109778">MNKHFSSLVKPDLTMLSATSQEQVIRKFLPVELIPAGWTCQRQTLIENIQDLYKRSNKTIQLYGSPANFEKILIDFMSFPGNQQFFEFSDSVCYRTYVGVYKSLGGLPYIFKKDIYDILLDFAPKIDTLARLQKLGHSLLAYYLRTQQNKLMTSHEMISYNEEFVQFLKERKRYLESKMENDKWKQHIVETPVKDGRDVLNIITEHFFKCGMEATFENDMRQTIISVTKDLPVEKNVFEYTKMIAYLVFTTTSDMDLINENKLKFLSRSETVDSIPTSKIPIRLFEIKQEKMVMSRELLHAIKLEKLDVSEFEDKILAMPELSTMNFREVFETVPSNIFKMLEFVKVPLMTGSRVPSVIPTIDGNHCLPAYQFLTITISDMIIVKKLFQSMKPEQWSQIMMEFCDKMTNLESFQILLRYYVHEDVLPLFKLVNEGFEADFTNTKAAIYGSRSMDLTLELFEYNSFAGSLHRFGHKSRVYEDAYRMLYSHQKGRDKHAYMYKNIIFNFIMFLLRKCEPLLYGDQLVQLVMGIYFTHHEAKLNGENELVPFNNEKFIALQKKLEEGLKTQANEMGRHNTTVPKCLQLVKKALEKLCPDATFETLTWIFNVFGEKFPISNEPQFWKKIVHKILVFLRIVDKFVNDEKAYFLPNSLLTQGYPQQPRMFENGDKHFFLVREILREMKVQHLEDEEFEAGLQMRMKDDEIATISNQELEEKWKISLGEKMPFDEIARVIYPIRRTKHHAVFIPSVSDKHCILASDCFLECLRTLISVKGIFQVVNNSNWNILMDEFRIGKKFQEYEAKSPILMDTVVVTRTNNLIISQVMSKLKEYLPNIQEVTPIGEEGFDQAALEEQIRTLNLDTSFPNIMQFVPVVFPQINSPKKEILKTCDMYDALEQCQLLAFFEKFPERNRWLRLHGAHLQIPFIYLEPPVQPNLN</sequence>
<dbReference type="InterPro" id="IPR056711">
    <property type="entry name" value="DUF7809"/>
</dbReference>
<name>G0NHV9_CAEBE</name>
<proteinExistence type="predicted"/>
<feature type="domain" description="DUF7809" evidence="1">
    <location>
        <begin position="109"/>
        <end position="268"/>
    </location>
</feature>
<gene>
    <name evidence="2" type="ORF">CAEBREN_25582</name>
</gene>
<dbReference type="GO" id="GO:0045121">
    <property type="term" value="C:membrane raft"/>
    <property type="evidence" value="ECO:0007669"/>
    <property type="project" value="TreeGrafter"/>
</dbReference>
<evidence type="ECO:0000313" key="3">
    <source>
        <dbReference type="Proteomes" id="UP000008068"/>
    </source>
</evidence>
<organism evidence="3">
    <name type="scientific">Caenorhabditis brenneri</name>
    <name type="common">Nematode worm</name>
    <dbReference type="NCBI Taxonomy" id="135651"/>
    <lineage>
        <taxon>Eukaryota</taxon>
        <taxon>Metazoa</taxon>
        <taxon>Ecdysozoa</taxon>
        <taxon>Nematoda</taxon>
        <taxon>Chromadorea</taxon>
        <taxon>Rhabditida</taxon>
        <taxon>Rhabditina</taxon>
        <taxon>Rhabditomorpha</taxon>
        <taxon>Rhabditoidea</taxon>
        <taxon>Rhabditidae</taxon>
        <taxon>Peloderinae</taxon>
        <taxon>Caenorhabditis</taxon>
    </lineage>
</organism>
<dbReference type="InParanoid" id="G0NHV9"/>
<dbReference type="PANTHER" id="PTHR21447:SF11">
    <property type="entry name" value="RING-TYPE DOMAIN-CONTAINING PROTEIN"/>
    <property type="match status" value="1"/>
</dbReference>
<feature type="domain" description="DUF7809" evidence="1">
    <location>
        <begin position="498"/>
        <end position="650"/>
    </location>
</feature>
<dbReference type="GO" id="GO:0045087">
    <property type="term" value="P:innate immune response"/>
    <property type="evidence" value="ECO:0007669"/>
    <property type="project" value="TreeGrafter"/>
</dbReference>
<reference evidence="3" key="1">
    <citation type="submission" date="2011-07" db="EMBL/GenBank/DDBJ databases">
        <authorList>
            <consortium name="Caenorhabditis brenneri Sequencing and Analysis Consortium"/>
            <person name="Wilson R.K."/>
        </authorList>
    </citation>
    <scope>NUCLEOTIDE SEQUENCE [LARGE SCALE GENOMIC DNA]</scope>
    <source>
        <strain evidence="3">PB2801</strain>
    </source>
</reference>
<evidence type="ECO:0000259" key="1">
    <source>
        <dbReference type="Pfam" id="PF25100"/>
    </source>
</evidence>
<dbReference type="PANTHER" id="PTHR21447">
    <property type="entry name" value="RING-TYPE DOMAIN-CONTAINING PROTEIN-RELATED"/>
    <property type="match status" value="1"/>
</dbReference>
<dbReference type="Proteomes" id="UP000008068">
    <property type="component" value="Unassembled WGS sequence"/>
</dbReference>
<dbReference type="Pfam" id="PF25100">
    <property type="entry name" value="DUF7809"/>
    <property type="match status" value="2"/>
</dbReference>
<keyword evidence="3" id="KW-1185">Reference proteome</keyword>
<dbReference type="EMBL" id="GL379886">
    <property type="protein sequence ID" value="EGT31501.1"/>
    <property type="molecule type" value="Genomic_DNA"/>
</dbReference>